<evidence type="ECO:0000313" key="2">
    <source>
        <dbReference type="Proteomes" id="UP000028493"/>
    </source>
</evidence>
<dbReference type="SUPFAM" id="SSF48452">
    <property type="entry name" value="TPR-like"/>
    <property type="match status" value="1"/>
</dbReference>
<gene>
    <name evidence="1" type="ORF">XBKB1_690004</name>
</gene>
<protein>
    <submittedName>
        <fullName evidence="1">Putative Bacteriophage protein</fullName>
    </submittedName>
</protein>
<reference evidence="1" key="1">
    <citation type="submission" date="2013-07" db="EMBL/GenBank/DDBJ databases">
        <title>Sub-species coevolution in mutualistic symbiosis.</title>
        <authorList>
            <person name="Murfin K."/>
            <person name="Klassen J."/>
            <person name="Lee M."/>
            <person name="Forst S."/>
            <person name="Stock P."/>
            <person name="Goodrich-Blair H."/>
        </authorList>
    </citation>
    <scope>NUCLEOTIDE SEQUENCE [LARGE SCALE GENOMIC DNA]</scope>
    <source>
        <strain evidence="1">Kraussei Becker Underwood</strain>
    </source>
</reference>
<dbReference type="Proteomes" id="UP000028493">
    <property type="component" value="Unassembled WGS sequence"/>
</dbReference>
<dbReference type="AlphaFoldDB" id="A0A077PZ02"/>
<dbReference type="HOGENOM" id="CLU_099431_0_0_6"/>
<dbReference type="EMBL" id="CBSZ010000405">
    <property type="protein sequence ID" value="CDH26433.1"/>
    <property type="molecule type" value="Genomic_DNA"/>
</dbReference>
<accession>A0A077PZ02</accession>
<dbReference type="InterPro" id="IPR011990">
    <property type="entry name" value="TPR-like_helical_dom_sf"/>
</dbReference>
<dbReference type="RefSeq" id="WP_155271940.1">
    <property type="nucleotide sequence ID" value="NZ_CAWLXS010000068.1"/>
</dbReference>
<sequence length="245" mass="27278">MILPQTKSFEVIEEIRASVEVGENLIGDIAIRRLLKDVEAIPEPGEKLSLKGIIFILQGKTHEGMALCERAIGITPYESAIWRNYCCILNSMGYFSKLKEMILLALENVNKCPQLLNTIAIHASFSADLNLFNQVMLLVDKLNIEPKNIFELRDMEAFCLLSQNGNNAYKLSSLAQELLSVAESNGVKIVRSGIKPDSDGILGYQCTVNTNDIDFICSINDQLFDRIFDKNIDTSGCFAIFEGSD</sequence>
<proteinExistence type="predicted"/>
<dbReference type="Gene3D" id="1.25.40.1040">
    <property type="match status" value="1"/>
</dbReference>
<organism evidence="1 2">
    <name type="scientific">Xenorhabdus bovienii str. kraussei Becker Underwood</name>
    <dbReference type="NCBI Taxonomy" id="1398204"/>
    <lineage>
        <taxon>Bacteria</taxon>
        <taxon>Pseudomonadati</taxon>
        <taxon>Pseudomonadota</taxon>
        <taxon>Gammaproteobacteria</taxon>
        <taxon>Enterobacterales</taxon>
        <taxon>Morganellaceae</taxon>
        <taxon>Xenorhabdus</taxon>
    </lineage>
</organism>
<name>A0A077PZ02_XENBV</name>
<comment type="caution">
    <text evidence="1">The sequence shown here is derived from an EMBL/GenBank/DDBJ whole genome shotgun (WGS) entry which is preliminary data.</text>
</comment>
<evidence type="ECO:0000313" key="1">
    <source>
        <dbReference type="EMBL" id="CDH26433.1"/>
    </source>
</evidence>